<evidence type="ECO:0000313" key="1">
    <source>
        <dbReference type="EMBL" id="KAF9492377.1"/>
    </source>
</evidence>
<comment type="caution">
    <text evidence="1">The sequence shown here is derived from an EMBL/GenBank/DDBJ whole genome shotgun (WGS) entry which is preliminary data.</text>
</comment>
<sequence>MRVFVTDQAMGQIRYLDEEERLAHARLEHCRRVEEEAQRAEAQVRRVAAHAARIAEHNREVAERDRMIAEEMMAEQARREADRAWVESMTQLMQSGPGHPHSFNYAPEFQSAYANAPPQASYACHPQPAYYGQAPPRYAQHVGPHPGHPPQFQVAYYIPAPGTQAPGYGVPLTYHQHYGSGPSQTTYTE</sequence>
<keyword evidence="2" id="KW-1185">Reference proteome</keyword>
<protein>
    <submittedName>
        <fullName evidence="1">Uncharacterized protein</fullName>
    </submittedName>
</protein>
<dbReference type="AlphaFoldDB" id="A0A9P5ZRV9"/>
<accession>A0A9P5ZRV9</accession>
<organism evidence="1 2">
    <name type="scientific">Pleurotus eryngii</name>
    <name type="common">Boletus of the steppes</name>
    <dbReference type="NCBI Taxonomy" id="5323"/>
    <lineage>
        <taxon>Eukaryota</taxon>
        <taxon>Fungi</taxon>
        <taxon>Dikarya</taxon>
        <taxon>Basidiomycota</taxon>
        <taxon>Agaricomycotina</taxon>
        <taxon>Agaricomycetes</taxon>
        <taxon>Agaricomycetidae</taxon>
        <taxon>Agaricales</taxon>
        <taxon>Pleurotineae</taxon>
        <taxon>Pleurotaceae</taxon>
        <taxon>Pleurotus</taxon>
    </lineage>
</organism>
<proteinExistence type="predicted"/>
<evidence type="ECO:0000313" key="2">
    <source>
        <dbReference type="Proteomes" id="UP000807025"/>
    </source>
</evidence>
<dbReference type="Proteomes" id="UP000807025">
    <property type="component" value="Unassembled WGS sequence"/>
</dbReference>
<reference evidence="1" key="1">
    <citation type="submission" date="2020-11" db="EMBL/GenBank/DDBJ databases">
        <authorList>
            <consortium name="DOE Joint Genome Institute"/>
            <person name="Ahrendt S."/>
            <person name="Riley R."/>
            <person name="Andreopoulos W."/>
            <person name="Labutti K."/>
            <person name="Pangilinan J."/>
            <person name="Ruiz-Duenas F.J."/>
            <person name="Barrasa J.M."/>
            <person name="Sanchez-Garcia M."/>
            <person name="Camarero S."/>
            <person name="Miyauchi S."/>
            <person name="Serrano A."/>
            <person name="Linde D."/>
            <person name="Babiker R."/>
            <person name="Drula E."/>
            <person name="Ayuso-Fernandez I."/>
            <person name="Pacheco R."/>
            <person name="Padilla G."/>
            <person name="Ferreira P."/>
            <person name="Barriuso J."/>
            <person name="Kellner H."/>
            <person name="Castanera R."/>
            <person name="Alfaro M."/>
            <person name="Ramirez L."/>
            <person name="Pisabarro A.G."/>
            <person name="Kuo A."/>
            <person name="Tritt A."/>
            <person name="Lipzen A."/>
            <person name="He G."/>
            <person name="Yan M."/>
            <person name="Ng V."/>
            <person name="Cullen D."/>
            <person name="Martin F."/>
            <person name="Rosso M.-N."/>
            <person name="Henrissat B."/>
            <person name="Hibbett D."/>
            <person name="Martinez A.T."/>
            <person name="Grigoriev I.V."/>
        </authorList>
    </citation>
    <scope>NUCLEOTIDE SEQUENCE</scope>
    <source>
        <strain evidence="1">ATCC 90797</strain>
    </source>
</reference>
<dbReference type="EMBL" id="MU154602">
    <property type="protein sequence ID" value="KAF9492377.1"/>
    <property type="molecule type" value="Genomic_DNA"/>
</dbReference>
<gene>
    <name evidence="1" type="ORF">BDN71DRAFT_1206583</name>
</gene>
<dbReference type="OrthoDB" id="10518628at2759"/>
<name>A0A9P5ZRV9_PLEER</name>